<keyword evidence="4" id="KW-1185">Reference proteome</keyword>
<accession>A0A9Q1IVJ3</accession>
<keyword evidence="2" id="KW-0732">Signal</keyword>
<protein>
    <submittedName>
        <fullName evidence="3">Uncharacterized protein</fullName>
    </submittedName>
</protein>
<keyword evidence="1" id="KW-0472">Membrane</keyword>
<feature type="signal peptide" evidence="2">
    <location>
        <begin position="1"/>
        <end position="19"/>
    </location>
</feature>
<feature type="transmembrane region" description="Helical" evidence="1">
    <location>
        <begin position="135"/>
        <end position="157"/>
    </location>
</feature>
<dbReference type="Proteomes" id="UP001152622">
    <property type="component" value="Chromosome 7"/>
</dbReference>
<keyword evidence="1" id="KW-1133">Transmembrane helix</keyword>
<organism evidence="3 4">
    <name type="scientific">Synaphobranchus kaupii</name>
    <name type="common">Kaup's arrowtooth eel</name>
    <dbReference type="NCBI Taxonomy" id="118154"/>
    <lineage>
        <taxon>Eukaryota</taxon>
        <taxon>Metazoa</taxon>
        <taxon>Chordata</taxon>
        <taxon>Craniata</taxon>
        <taxon>Vertebrata</taxon>
        <taxon>Euteleostomi</taxon>
        <taxon>Actinopterygii</taxon>
        <taxon>Neopterygii</taxon>
        <taxon>Teleostei</taxon>
        <taxon>Anguilliformes</taxon>
        <taxon>Synaphobranchidae</taxon>
        <taxon>Synaphobranchus</taxon>
    </lineage>
</organism>
<name>A0A9Q1IVJ3_SYNKA</name>
<dbReference type="EMBL" id="JAINUF010000007">
    <property type="protein sequence ID" value="KAJ8354181.1"/>
    <property type="molecule type" value="Genomic_DNA"/>
</dbReference>
<proteinExistence type="predicted"/>
<evidence type="ECO:0000313" key="4">
    <source>
        <dbReference type="Proteomes" id="UP001152622"/>
    </source>
</evidence>
<evidence type="ECO:0000256" key="1">
    <source>
        <dbReference type="SAM" id="Phobius"/>
    </source>
</evidence>
<dbReference type="OrthoDB" id="8953943at2759"/>
<evidence type="ECO:0000313" key="3">
    <source>
        <dbReference type="EMBL" id="KAJ8354181.1"/>
    </source>
</evidence>
<dbReference type="AlphaFoldDB" id="A0A9Q1IVJ3"/>
<comment type="caution">
    <text evidence="3">The sequence shown here is derived from an EMBL/GenBank/DDBJ whole genome shotgun (WGS) entry which is preliminary data.</text>
</comment>
<reference evidence="3" key="1">
    <citation type="journal article" date="2023" name="Science">
        <title>Genome structures resolve the early diversification of teleost fishes.</title>
        <authorList>
            <person name="Parey E."/>
            <person name="Louis A."/>
            <person name="Montfort J."/>
            <person name="Bouchez O."/>
            <person name="Roques C."/>
            <person name="Iampietro C."/>
            <person name="Lluch J."/>
            <person name="Castinel A."/>
            <person name="Donnadieu C."/>
            <person name="Desvignes T."/>
            <person name="Floi Bucao C."/>
            <person name="Jouanno E."/>
            <person name="Wen M."/>
            <person name="Mejri S."/>
            <person name="Dirks R."/>
            <person name="Jansen H."/>
            <person name="Henkel C."/>
            <person name="Chen W.J."/>
            <person name="Zahm M."/>
            <person name="Cabau C."/>
            <person name="Klopp C."/>
            <person name="Thompson A.W."/>
            <person name="Robinson-Rechavi M."/>
            <person name="Braasch I."/>
            <person name="Lecointre G."/>
            <person name="Bobe J."/>
            <person name="Postlethwait J.H."/>
            <person name="Berthelot C."/>
            <person name="Roest Crollius H."/>
            <person name="Guiguen Y."/>
        </authorList>
    </citation>
    <scope>NUCLEOTIDE SEQUENCE</scope>
    <source>
        <strain evidence="3">WJC10195</strain>
    </source>
</reference>
<keyword evidence="1" id="KW-0812">Transmembrane</keyword>
<sequence length="168" mass="18952">MAAFPIIIVSFILYKVVCPHVLEKFEDYPCPDEKQGFVIVYKPKDLNISKCEENWDFAEKSIATHNGECSPPCLQVFPGGIRLTACINVTLNLHCSVPGDMLEEVRVYFRGKPSSSQGQRDLKEEPINNQEQNNYHIGLSVSLFVIGADCIAIFCFLKWRTRPARPSA</sequence>
<evidence type="ECO:0000256" key="2">
    <source>
        <dbReference type="SAM" id="SignalP"/>
    </source>
</evidence>
<gene>
    <name evidence="3" type="ORF">SKAU_G00217480</name>
</gene>
<feature type="chain" id="PRO_5040362611" evidence="2">
    <location>
        <begin position="20"/>
        <end position="168"/>
    </location>
</feature>